<dbReference type="Gene3D" id="3.40.50.1000">
    <property type="entry name" value="HAD superfamily/HAD-like"/>
    <property type="match status" value="1"/>
</dbReference>
<gene>
    <name evidence="4" type="ORF">GJQ69_09250</name>
    <name evidence="5" type="ORF">GKP14_03405</name>
</gene>
<dbReference type="EMBL" id="CP046161">
    <property type="protein sequence ID" value="QKO30142.1"/>
    <property type="molecule type" value="Genomic_DNA"/>
</dbReference>
<name>A0A859DWI2_9FIRM</name>
<dbReference type="RefSeq" id="WP_086036706.1">
    <property type="nucleotide sequence ID" value="NZ_CP046051.1"/>
</dbReference>
<organism evidence="4 6">
    <name type="scientific">Caproicibacterium lactatifermentans</name>
    <dbReference type="NCBI Taxonomy" id="2666138"/>
    <lineage>
        <taxon>Bacteria</taxon>
        <taxon>Bacillati</taxon>
        <taxon>Bacillota</taxon>
        <taxon>Clostridia</taxon>
        <taxon>Eubacteriales</taxon>
        <taxon>Oscillospiraceae</taxon>
        <taxon>Caproicibacterium</taxon>
    </lineage>
</organism>
<evidence type="ECO:0000256" key="1">
    <source>
        <dbReference type="ARBA" id="ARBA00022723"/>
    </source>
</evidence>
<keyword evidence="1" id="KW-0479">Metal-binding</keyword>
<dbReference type="InterPro" id="IPR023214">
    <property type="entry name" value="HAD_sf"/>
</dbReference>
<accession>A0A859DWI2</accession>
<evidence type="ECO:0000256" key="3">
    <source>
        <dbReference type="ARBA" id="ARBA00022842"/>
    </source>
</evidence>
<dbReference type="PANTHER" id="PTHR46470">
    <property type="entry name" value="N-ACYLNEURAMINATE-9-PHOSPHATASE"/>
    <property type="match status" value="1"/>
</dbReference>
<dbReference type="GO" id="GO:0016791">
    <property type="term" value="F:phosphatase activity"/>
    <property type="evidence" value="ECO:0007669"/>
    <property type="project" value="TreeGrafter"/>
</dbReference>
<keyword evidence="7" id="KW-1185">Reference proteome</keyword>
<dbReference type="SUPFAM" id="SSF56784">
    <property type="entry name" value="HAD-like"/>
    <property type="match status" value="1"/>
</dbReference>
<dbReference type="SFLD" id="SFLDG01129">
    <property type="entry name" value="C1.5:_HAD__Beta-PGM__Phosphata"/>
    <property type="match status" value="1"/>
</dbReference>
<reference evidence="5" key="2">
    <citation type="journal article" date="2021" name="Appl. Environ. Microbiol.">
        <title>Adaptability of a Caproate-Producing Bacterium Contributes to Its Dominance in an Anaerobic Fermentation System.</title>
        <authorList>
            <person name="Wang H."/>
            <person name="Gu Y."/>
            <person name="Zhou W."/>
            <person name="Zhao D."/>
            <person name="Qiao Z."/>
            <person name="Zheng J."/>
            <person name="Gao J."/>
            <person name="Chen X."/>
            <person name="Ren C."/>
            <person name="Xu Y."/>
        </authorList>
    </citation>
    <scope>NUCLEOTIDE SEQUENCE</scope>
    <source>
        <strain evidence="5">JNU-WLY1368</strain>
    </source>
</reference>
<dbReference type="Proteomes" id="UP000509623">
    <property type="component" value="Chromosome"/>
</dbReference>
<proteinExistence type="predicted"/>
<dbReference type="GO" id="GO:0046872">
    <property type="term" value="F:metal ion binding"/>
    <property type="evidence" value="ECO:0007669"/>
    <property type="project" value="UniProtKB-KW"/>
</dbReference>
<dbReference type="EMBL" id="CP046051">
    <property type="protein sequence ID" value="QKN24643.1"/>
    <property type="molecule type" value="Genomic_DNA"/>
</dbReference>
<protein>
    <submittedName>
        <fullName evidence="4">HAD hydrolase-like protein</fullName>
    </submittedName>
</protein>
<dbReference type="Pfam" id="PF13419">
    <property type="entry name" value="HAD_2"/>
    <property type="match status" value="1"/>
</dbReference>
<keyword evidence="2 4" id="KW-0378">Hydrolase</keyword>
<reference evidence="5" key="3">
    <citation type="journal article" date="2022" name="Int. J. Syst. Evol. Microbiol.">
        <title>Caproicibacterium lactatifermentans sp. nov., isolated from pit clay used for the production of Chinese strong aroma-type liquor.</title>
        <authorList>
            <person name="Wang H."/>
            <person name="Gu Y."/>
            <person name="Zhao D."/>
            <person name="Qiao Z."/>
            <person name="Zheng J."/>
            <person name="Gao J."/>
            <person name="Ren C."/>
            <person name="Xu Y."/>
        </authorList>
    </citation>
    <scope>NUCLEOTIDE SEQUENCE</scope>
    <source>
        <strain evidence="5">JNU-WLY1368</strain>
    </source>
</reference>
<dbReference type="Proteomes" id="UP000501316">
    <property type="component" value="Chromosome"/>
</dbReference>
<dbReference type="InterPro" id="IPR036412">
    <property type="entry name" value="HAD-like_sf"/>
</dbReference>
<evidence type="ECO:0000313" key="6">
    <source>
        <dbReference type="Proteomes" id="UP000501316"/>
    </source>
</evidence>
<keyword evidence="3" id="KW-0460">Magnesium</keyword>
<evidence type="ECO:0000313" key="7">
    <source>
        <dbReference type="Proteomes" id="UP000509623"/>
    </source>
</evidence>
<dbReference type="InterPro" id="IPR051400">
    <property type="entry name" value="HAD-like_hydrolase"/>
</dbReference>
<evidence type="ECO:0000256" key="2">
    <source>
        <dbReference type="ARBA" id="ARBA00022801"/>
    </source>
</evidence>
<evidence type="ECO:0000313" key="4">
    <source>
        <dbReference type="EMBL" id="QKN24643.1"/>
    </source>
</evidence>
<dbReference type="KEGG" id="clf:GJQ69_09250"/>
<dbReference type="SFLD" id="SFLDS00003">
    <property type="entry name" value="Haloacid_Dehalogenase"/>
    <property type="match status" value="1"/>
</dbReference>
<sequence>MQYPKAVLFDYGMTLCTEPSPRIKEGYTAVLQHAVYNPHHVTVPQLFAFAQKAKADLNWEVPEDAQPLETWYLSLQRYLLESFDIQLDINDLQAEQLYWDVCSPATPSPYIEQAFSALQQHGIPFGVVSNLCFTGATLERRLHACFPQDPFRFILASSEYAFRKPQRRFFELALHKIGTSADETWFCGDNPVCDMDGAAGAGMRAFWYRVHNDFDTCIQPKHPCNRLTDWRRFAALLNASNP</sequence>
<dbReference type="InterPro" id="IPR041492">
    <property type="entry name" value="HAD_2"/>
</dbReference>
<dbReference type="AlphaFoldDB" id="A0A859DWI2"/>
<evidence type="ECO:0000313" key="5">
    <source>
        <dbReference type="EMBL" id="QKO30142.1"/>
    </source>
</evidence>
<dbReference type="PANTHER" id="PTHR46470:SF2">
    <property type="entry name" value="GLYCERALDEHYDE 3-PHOSPHATE PHOSPHATASE"/>
    <property type="match status" value="1"/>
</dbReference>
<dbReference type="Gene3D" id="1.20.120.1600">
    <property type="match status" value="1"/>
</dbReference>
<reference evidence="6 7" key="1">
    <citation type="submission" date="2019-11" db="EMBL/GenBank/DDBJ databases">
        <authorList>
            <person name="Ren C."/>
            <person name="Wang H."/>
            <person name="Xu Y."/>
        </authorList>
    </citation>
    <scope>NUCLEOTIDE SEQUENCE [LARGE SCALE GENOMIC DNA]</scope>
    <source>
        <strain evidence="7">JNU-WLY1368</strain>
        <strain evidence="4 6">LBM 19010</strain>
    </source>
</reference>